<gene>
    <name evidence="2" type="ORF">N2599_36155</name>
</gene>
<accession>A0ABY5XX64</accession>
<keyword evidence="2" id="KW-0614">Plasmid</keyword>
<dbReference type="EMBL" id="CP104145">
    <property type="protein sequence ID" value="UWU19232.1"/>
    <property type="molecule type" value="Genomic_DNA"/>
</dbReference>
<evidence type="ECO:0000313" key="2">
    <source>
        <dbReference type="EMBL" id="UWU19232.1"/>
    </source>
</evidence>
<sequence>MRMNHLDVHVPDVQRTVAVLVTHFGFRQEFARDGLIVLRDEADFELVVSQPVAGFGTSDQVSLGTSTYHIGFMLESADAVDKMYANLQSSDVELNRPPKAIRGGWLFYCMLPGRIQIEIGFRGTPL</sequence>
<dbReference type="InterPro" id="IPR029068">
    <property type="entry name" value="Glyas_Bleomycin-R_OHBP_Dase"/>
</dbReference>
<dbReference type="InterPro" id="IPR037523">
    <property type="entry name" value="VOC_core"/>
</dbReference>
<organism evidence="2 3">
    <name type="scientific">Rhizobium sullae</name>
    <name type="common">Rhizobium hedysari</name>
    <dbReference type="NCBI Taxonomy" id="50338"/>
    <lineage>
        <taxon>Bacteria</taxon>
        <taxon>Pseudomonadati</taxon>
        <taxon>Pseudomonadota</taxon>
        <taxon>Alphaproteobacteria</taxon>
        <taxon>Hyphomicrobiales</taxon>
        <taxon>Rhizobiaceae</taxon>
        <taxon>Rhizobium/Agrobacterium group</taxon>
        <taxon>Rhizobium</taxon>
    </lineage>
</organism>
<dbReference type="PROSITE" id="PS51819">
    <property type="entry name" value="VOC"/>
    <property type="match status" value="1"/>
</dbReference>
<protein>
    <submittedName>
        <fullName evidence="2">VOC family protein</fullName>
    </submittedName>
</protein>
<evidence type="ECO:0000259" key="1">
    <source>
        <dbReference type="PROSITE" id="PS51819"/>
    </source>
</evidence>
<dbReference type="Pfam" id="PF00903">
    <property type="entry name" value="Glyoxalase"/>
    <property type="match status" value="1"/>
</dbReference>
<dbReference type="CDD" id="cd06587">
    <property type="entry name" value="VOC"/>
    <property type="match status" value="1"/>
</dbReference>
<name>A0ABY5XX64_RHISU</name>
<reference evidence="2" key="1">
    <citation type="submission" date="2022-09" db="EMBL/GenBank/DDBJ databases">
        <title>Australian commercial rhizobial inoculants.</title>
        <authorList>
            <person name="Kohlmeier M.G."/>
            <person name="O'Hara G.W."/>
            <person name="Colombi E."/>
            <person name="Ramsay J.P."/>
            <person name="Terpolilli J."/>
        </authorList>
    </citation>
    <scope>NUCLEOTIDE SEQUENCE</scope>
    <source>
        <strain evidence="2">WSM1592</strain>
        <plasmid evidence="2">pWSM1592_2</plasmid>
    </source>
</reference>
<dbReference type="Proteomes" id="UP001060123">
    <property type="component" value="Plasmid pWSM1592_2"/>
</dbReference>
<keyword evidence="3" id="KW-1185">Reference proteome</keyword>
<geneLocation type="plasmid" evidence="2 3">
    <name>pWSM1592_2</name>
</geneLocation>
<dbReference type="InterPro" id="IPR004360">
    <property type="entry name" value="Glyas_Fos-R_dOase_dom"/>
</dbReference>
<feature type="domain" description="VOC" evidence="1">
    <location>
        <begin position="2"/>
        <end position="122"/>
    </location>
</feature>
<evidence type="ECO:0000313" key="3">
    <source>
        <dbReference type="Proteomes" id="UP001060123"/>
    </source>
</evidence>
<dbReference type="Gene3D" id="3.10.180.10">
    <property type="entry name" value="2,3-Dihydroxybiphenyl 1,2-Dioxygenase, domain 1"/>
    <property type="match status" value="1"/>
</dbReference>
<proteinExistence type="predicted"/>
<dbReference type="SUPFAM" id="SSF54593">
    <property type="entry name" value="Glyoxalase/Bleomycin resistance protein/Dihydroxybiphenyl dioxygenase"/>
    <property type="match status" value="1"/>
</dbReference>
<dbReference type="RefSeq" id="WP_027511207.1">
    <property type="nucleotide sequence ID" value="NZ_CP104145.1"/>
</dbReference>